<dbReference type="Pfam" id="PF10537">
    <property type="entry name" value="WAC_Acf1_DNA_bd"/>
    <property type="match status" value="1"/>
</dbReference>
<feature type="compositionally biased region" description="Polar residues" evidence="4">
    <location>
        <begin position="430"/>
        <end position="444"/>
    </location>
</feature>
<dbReference type="EMBL" id="JAABOA010001559">
    <property type="protein sequence ID" value="KAF9581312.1"/>
    <property type="molecule type" value="Genomic_DNA"/>
</dbReference>
<feature type="compositionally biased region" description="Basic and acidic residues" evidence="4">
    <location>
        <begin position="630"/>
        <end position="655"/>
    </location>
</feature>
<dbReference type="Pfam" id="PF02791">
    <property type="entry name" value="DDT"/>
    <property type="match status" value="1"/>
</dbReference>
<sequence>MPFHKRKAISLVPNPSTDDFGDNAPVWVMRFTNEIFTDYEDYVNRYFFYLQKNWQCETTGKSGLSYEEALESEKKAKSAISNKFPVQLRKPLLRYVQFRTERIDAIVEGAWEELKDIYYQDEGINVKWTNKLTYSGTILKVLPKSQWTTIEGSTKEPAVPGQYYVQVLDELGNGIEDMKRVVDCNVLSRDRLAFNKNIIRKYVRECTNKENYLGAPWVVKPSLCKKYGITAKMPAALQKATNDPAPELAAAKKARLEAVEKAKEVASKTREDTPVEPKKTIKYPIEDLDLDLELVNGTKMNSLETRPGPMTDLSVPQSMFEAVVMSWQFLGSFSSPLKLTSFGLKDFEESLAHADVQQPCVMVAEYHSVLMNLIIQDRIEGIAKPILITSTSVNSGNNNTAASTPQAREDREDSVLTEDEGTAVDIGDSASASGQDEFDQQQQGRRVISHRPINERVAVVGQAWDQKAIPTSRDGWEAVLVGLINELGSFESIPNVDRILNHLVPNDSTVKEDIELLYPTLPLEDKINIITFLVEAAASTSSIRLYIDRCRELLKARRLELYDLNKSKKLLQTERAEFDRQEQDRESGEEQQRSQDQEQKGQKDSAPATRESSVDIREDHDSSESQLSRSESRQEKLRRQQLEREQEESKRFEDLARQRAISKAKSAELRVRQVQRKKFIERENAITHREEQIEREMARLAVGRVRPLGKDRFYNRYWYFDGITMNHGTDRIFVQSPSFLDLETLRARDDQEDVLQRFKDQDQTGTMEKILKKHEEAENILQGAKEPKNKKTTTKGGQSHSDSDDSDDENQDKEKSKSKASNGLVNGAGHHGVKQESADEAVQVDNEISLWGYYSEPEQIEKLLMWLNKHGERESALIEAINRQFDMIVGGMQAKQKEILLQAQRNAARRSVRTKTAQASEGYLGYVNRASRQETRLGRYL</sequence>
<feature type="region of interest" description="Disordered" evidence="4">
    <location>
        <begin position="575"/>
        <end position="655"/>
    </location>
</feature>
<dbReference type="GO" id="GO:0000781">
    <property type="term" value="C:chromosome, telomeric region"/>
    <property type="evidence" value="ECO:0007669"/>
    <property type="project" value="GOC"/>
</dbReference>
<comment type="caution">
    <text evidence="7">The sequence shown here is derived from an EMBL/GenBank/DDBJ whole genome shotgun (WGS) entry which is preliminary data.</text>
</comment>
<feature type="domain" description="WAC" evidence="6">
    <location>
        <begin position="24"/>
        <end position="131"/>
    </location>
</feature>
<feature type="compositionally biased region" description="Basic and acidic residues" evidence="4">
    <location>
        <begin position="612"/>
        <end position="623"/>
    </location>
</feature>
<comment type="subcellular location">
    <subcellularLocation>
        <location evidence="1 3">Nucleus</location>
    </subcellularLocation>
</comment>
<evidence type="ECO:0000259" key="6">
    <source>
        <dbReference type="PROSITE" id="PS51136"/>
    </source>
</evidence>
<feature type="compositionally biased region" description="Basic and acidic residues" evidence="4">
    <location>
        <begin position="575"/>
        <end position="603"/>
    </location>
</feature>
<dbReference type="InterPro" id="IPR013136">
    <property type="entry name" value="WSTF_Acf1_Cbp146"/>
</dbReference>
<dbReference type="Proteomes" id="UP000780801">
    <property type="component" value="Unassembled WGS sequence"/>
</dbReference>
<organism evidence="7 8">
    <name type="scientific">Lunasporangiospora selenospora</name>
    <dbReference type="NCBI Taxonomy" id="979761"/>
    <lineage>
        <taxon>Eukaryota</taxon>
        <taxon>Fungi</taxon>
        <taxon>Fungi incertae sedis</taxon>
        <taxon>Mucoromycota</taxon>
        <taxon>Mortierellomycotina</taxon>
        <taxon>Mortierellomycetes</taxon>
        <taxon>Mortierellales</taxon>
        <taxon>Mortierellaceae</taxon>
        <taxon>Lunasporangiospora</taxon>
    </lineage>
</organism>
<dbReference type="AlphaFoldDB" id="A0A9P6FTX6"/>
<dbReference type="SMART" id="SM00571">
    <property type="entry name" value="DDT"/>
    <property type="match status" value="1"/>
</dbReference>
<dbReference type="Pfam" id="PF15613">
    <property type="entry name" value="WSD"/>
    <property type="match status" value="1"/>
</dbReference>
<evidence type="ECO:0000256" key="2">
    <source>
        <dbReference type="ARBA" id="ARBA00023242"/>
    </source>
</evidence>
<evidence type="ECO:0000256" key="4">
    <source>
        <dbReference type="SAM" id="MobiDB-lite"/>
    </source>
</evidence>
<dbReference type="GO" id="GO:0005634">
    <property type="term" value="C:nucleus"/>
    <property type="evidence" value="ECO:0007669"/>
    <property type="project" value="UniProtKB-SubCell"/>
</dbReference>
<accession>A0A9P6FTX6</accession>
<reference evidence="7" key="1">
    <citation type="journal article" date="2020" name="Fungal Divers.">
        <title>Resolving the Mortierellaceae phylogeny through synthesis of multi-gene phylogenetics and phylogenomics.</title>
        <authorList>
            <person name="Vandepol N."/>
            <person name="Liber J."/>
            <person name="Desiro A."/>
            <person name="Na H."/>
            <person name="Kennedy M."/>
            <person name="Barry K."/>
            <person name="Grigoriev I.V."/>
            <person name="Miller A.N."/>
            <person name="O'Donnell K."/>
            <person name="Stajich J.E."/>
            <person name="Bonito G."/>
        </authorList>
    </citation>
    <scope>NUCLEOTIDE SEQUENCE</scope>
    <source>
        <strain evidence="7">KOD1015</strain>
    </source>
</reference>
<feature type="compositionally biased region" description="Low complexity" evidence="4">
    <location>
        <begin position="393"/>
        <end position="404"/>
    </location>
</feature>
<dbReference type="OrthoDB" id="332390at2759"/>
<keyword evidence="2 3" id="KW-0539">Nucleus</keyword>
<proteinExistence type="predicted"/>
<evidence type="ECO:0000256" key="3">
    <source>
        <dbReference type="PROSITE-ProRule" id="PRU00475"/>
    </source>
</evidence>
<protein>
    <recommendedName>
        <fullName evidence="9">DDT domain-containing protein</fullName>
    </recommendedName>
</protein>
<evidence type="ECO:0008006" key="9">
    <source>
        <dbReference type="Google" id="ProtNLM"/>
    </source>
</evidence>
<dbReference type="PANTHER" id="PTHR32075">
    <property type="entry name" value="ISWI CHROMATIN-REMODELING COMPLEX SUBUNIT YPL216W-RELATED"/>
    <property type="match status" value="1"/>
</dbReference>
<evidence type="ECO:0000256" key="1">
    <source>
        <dbReference type="ARBA" id="ARBA00004123"/>
    </source>
</evidence>
<feature type="domain" description="DDT" evidence="5">
    <location>
        <begin position="317"/>
        <end position="380"/>
    </location>
</feature>
<dbReference type="InterPro" id="IPR028941">
    <property type="entry name" value="WHIM2_dom"/>
</dbReference>
<gene>
    <name evidence="7" type="ORF">BGW38_001714</name>
</gene>
<dbReference type="GO" id="GO:0031509">
    <property type="term" value="P:subtelomeric heterochromatin formation"/>
    <property type="evidence" value="ECO:0007669"/>
    <property type="project" value="TreeGrafter"/>
</dbReference>
<evidence type="ECO:0000259" key="5">
    <source>
        <dbReference type="PROSITE" id="PS50827"/>
    </source>
</evidence>
<dbReference type="GO" id="GO:0000785">
    <property type="term" value="C:chromatin"/>
    <property type="evidence" value="ECO:0007669"/>
    <property type="project" value="UniProtKB-ARBA"/>
</dbReference>
<feature type="region of interest" description="Disordered" evidence="4">
    <location>
        <begin position="779"/>
        <end position="840"/>
    </location>
</feature>
<dbReference type="PROSITE" id="PS50827">
    <property type="entry name" value="DDT"/>
    <property type="match status" value="1"/>
</dbReference>
<feature type="region of interest" description="Disordered" evidence="4">
    <location>
        <begin position="393"/>
        <end position="446"/>
    </location>
</feature>
<evidence type="ECO:0000313" key="7">
    <source>
        <dbReference type="EMBL" id="KAF9581312.1"/>
    </source>
</evidence>
<name>A0A9P6FTX6_9FUNG</name>
<evidence type="ECO:0000313" key="8">
    <source>
        <dbReference type="Proteomes" id="UP000780801"/>
    </source>
</evidence>
<dbReference type="PANTHER" id="PTHR32075:SF6">
    <property type="entry name" value="ISWI CHROMATIN-REMODELING COMPLEX SUBUNIT YPL216W-RELATED"/>
    <property type="match status" value="1"/>
</dbReference>
<keyword evidence="8" id="KW-1185">Reference proteome</keyword>
<dbReference type="InterPro" id="IPR018501">
    <property type="entry name" value="DDT_dom"/>
</dbReference>
<dbReference type="PROSITE" id="PS51136">
    <property type="entry name" value="WAC"/>
    <property type="match status" value="1"/>
</dbReference>